<evidence type="ECO:0000256" key="18">
    <source>
        <dbReference type="PROSITE-ProRule" id="PRU00708"/>
    </source>
</evidence>
<evidence type="ECO:0000256" key="5">
    <source>
        <dbReference type="ARBA" id="ARBA00007626"/>
    </source>
</evidence>
<evidence type="ECO:0000256" key="8">
    <source>
        <dbReference type="ARBA" id="ARBA00022737"/>
    </source>
</evidence>
<accession>A0A8T2B991</accession>
<comment type="caution">
    <text evidence="22">The sequence shown here is derived from an EMBL/GenBank/DDBJ whole genome shotgun (WGS) entry which is preliminary data.</text>
</comment>
<feature type="active site" description="O-(5'-phospho-DNA)-tyrosine intermediate" evidence="19">
    <location>
        <position position="103"/>
    </location>
</feature>
<dbReference type="PROSITE" id="PS51375">
    <property type="entry name" value="PPR"/>
    <property type="match status" value="4"/>
</dbReference>
<gene>
    <name evidence="22" type="ORF">ISN44_As08g014030</name>
</gene>
<protein>
    <recommendedName>
        <fullName evidence="6">DNA topoisomerase (ATP-hydrolyzing)</fullName>
        <ecNumber evidence="6">5.6.2.2</ecNumber>
    </recommendedName>
</protein>
<evidence type="ECO:0000256" key="12">
    <source>
        <dbReference type="ARBA" id="ARBA00023029"/>
    </source>
</evidence>
<keyword evidence="10" id="KW-0809">Transit peptide</keyword>
<feature type="domain" description="Spo11/DNA topoisomerase VI subunit A N-terminal" evidence="20">
    <location>
        <begin position="75"/>
        <end position="135"/>
    </location>
</feature>
<keyword evidence="7" id="KW-0479">Metal-binding</keyword>
<keyword evidence="8" id="KW-0677">Repeat</keyword>
<evidence type="ECO:0000256" key="9">
    <source>
        <dbReference type="ARBA" id="ARBA00022842"/>
    </source>
</evidence>
<evidence type="ECO:0000313" key="22">
    <source>
        <dbReference type="EMBL" id="KAG7581754.1"/>
    </source>
</evidence>
<evidence type="ECO:0000256" key="7">
    <source>
        <dbReference type="ARBA" id="ARBA00022723"/>
    </source>
</evidence>
<keyword evidence="13 19" id="KW-0238">DNA-binding</keyword>
<dbReference type="GO" id="GO:0000706">
    <property type="term" value="P:meiotic DNA double-strand break processing"/>
    <property type="evidence" value="ECO:0007669"/>
    <property type="project" value="TreeGrafter"/>
</dbReference>
<keyword evidence="11" id="KW-0689">Ribosomal protein</keyword>
<sequence>MEGKFPISETTNLLQRIKDFTQSIVEDLAEGRSPKIPINRFRNYCMNPEADCLCSSDTPKGQEILTLKREPQTYRIDMLLRVLLIVQQLLQENRHASKRDIYYMHPSAFKAQSIVDRAVGDICILFQCSRYNLNVVSVGNGLVMGWLKFREAGRKFDCLNSLNTAYPVPVLVEEVEDIVSLAEYILVVEKETVFQRLANDMFCKTNRCIVITGRGYPDVSTRRFLRLLMEKLHLPVHCLVDCDPYGFEILATYRFGSMCLLPLTEEDKKRTEAMLLRCYLKREMPQWRLELETMLKRGVKFEIEALSVHSLSFLSEVYIPSKIRRELKTMSSLSRCLLRGNFSLSTGTNRRFFSAVTAAAATPSSPRPSLISLVNDERDPKFITEKFKKACQAEWFRKNIAVYEKTVRRLAAAKKFEWVEEILEEQNKYPNMSKEGFVARIINLYGRVGMFENAQKVFDEMSERNCKRTVLSFNALLNACVNSKKFDLVESIFKELPGKLSIEPDVASYNTLIKGLCGKGSFTEAVALIDEIENKGLKPDHITFNILLHESYTKGKFEEGEKIWARMVEKNVKQDIRSYNARLLGLAMETKSEEMVSLFDELKVNGIKPDVFTFTAMIKGFVGEGRLDEAITWYKEIEKNGCRPMKFVFNSLLPAICKAGDLESAYELCKEIFAKRLLVDEAVLQEVVDALVKGSKRDEAEEIVELAKTNDYLQCKLRISPKE</sequence>
<keyword evidence="9" id="KW-0460">Magnesium</keyword>
<reference evidence="22 23" key="1">
    <citation type="submission" date="2020-12" db="EMBL/GenBank/DDBJ databases">
        <title>Concerted genomic and epigenomic changes stabilize Arabidopsis allopolyploids.</title>
        <authorList>
            <person name="Chen Z."/>
        </authorList>
    </citation>
    <scope>NUCLEOTIDE SEQUENCE [LARGE SCALE GENOMIC DNA]</scope>
    <source>
        <strain evidence="22">As9502</strain>
        <tissue evidence="22">Leaf</tissue>
    </source>
</reference>
<dbReference type="GO" id="GO:0005840">
    <property type="term" value="C:ribosome"/>
    <property type="evidence" value="ECO:0007669"/>
    <property type="project" value="UniProtKB-KW"/>
</dbReference>
<dbReference type="GO" id="GO:0046872">
    <property type="term" value="F:metal ion binding"/>
    <property type="evidence" value="ECO:0007669"/>
    <property type="project" value="UniProtKB-KW"/>
</dbReference>
<dbReference type="GO" id="GO:0003918">
    <property type="term" value="F:DNA topoisomerase type II (double strand cut, ATP-hydrolyzing) activity"/>
    <property type="evidence" value="ECO:0007669"/>
    <property type="project" value="UniProtKB-UniRule"/>
</dbReference>
<feature type="repeat" description="PPR" evidence="18">
    <location>
        <begin position="575"/>
        <end position="609"/>
    </location>
</feature>
<dbReference type="PANTHER" id="PTHR10848">
    <property type="entry name" value="MEIOTIC RECOMBINATION PROTEIN SPO11"/>
    <property type="match status" value="1"/>
</dbReference>
<comment type="catalytic activity">
    <reaction evidence="1 19">
        <text>ATP-dependent breakage, passage and rejoining of double-stranded DNA.</text>
        <dbReference type="EC" id="5.6.2.2"/>
    </reaction>
</comment>
<evidence type="ECO:0000256" key="17">
    <source>
        <dbReference type="ARBA" id="ARBA00063721"/>
    </source>
</evidence>
<dbReference type="GO" id="GO:0007131">
    <property type="term" value="P:reciprocal meiotic recombination"/>
    <property type="evidence" value="ECO:0007669"/>
    <property type="project" value="TreeGrafter"/>
</dbReference>
<dbReference type="GO" id="GO:0000228">
    <property type="term" value="C:nuclear chromosome"/>
    <property type="evidence" value="ECO:0007669"/>
    <property type="project" value="TreeGrafter"/>
</dbReference>
<dbReference type="GO" id="GO:0042138">
    <property type="term" value="P:meiotic DNA double-strand break formation"/>
    <property type="evidence" value="ECO:0007669"/>
    <property type="project" value="TreeGrafter"/>
</dbReference>
<dbReference type="InterPro" id="IPR034136">
    <property type="entry name" value="TOPRIM_Topo6A/Spo11"/>
</dbReference>
<evidence type="ECO:0000256" key="14">
    <source>
        <dbReference type="ARBA" id="ARBA00023128"/>
    </source>
</evidence>
<name>A0A8T2B991_ARASU</name>
<dbReference type="Pfam" id="PF04406">
    <property type="entry name" value="TP6A_N"/>
    <property type="match status" value="1"/>
</dbReference>
<dbReference type="PROSITE" id="PS52041">
    <property type="entry name" value="TOPO_IIB"/>
    <property type="match status" value="1"/>
</dbReference>
<evidence type="ECO:0000259" key="20">
    <source>
        <dbReference type="Pfam" id="PF04406"/>
    </source>
</evidence>
<feature type="repeat" description="PPR" evidence="18">
    <location>
        <begin position="540"/>
        <end position="574"/>
    </location>
</feature>
<dbReference type="Pfam" id="PF13041">
    <property type="entry name" value="PPR_2"/>
    <property type="match status" value="3"/>
</dbReference>
<dbReference type="GO" id="GO:1990904">
    <property type="term" value="C:ribonucleoprotein complex"/>
    <property type="evidence" value="ECO:0007669"/>
    <property type="project" value="UniProtKB-KW"/>
</dbReference>
<evidence type="ECO:0000256" key="2">
    <source>
        <dbReference type="ARBA" id="ARBA00001946"/>
    </source>
</evidence>
<keyword evidence="16" id="KW-0687">Ribonucleoprotein</keyword>
<dbReference type="OrthoDB" id="185373at2759"/>
<dbReference type="InterPro" id="IPR013049">
    <property type="entry name" value="Spo11/TopoVI_A_N"/>
</dbReference>
<evidence type="ECO:0000256" key="10">
    <source>
        <dbReference type="ARBA" id="ARBA00022946"/>
    </source>
</evidence>
<comment type="similarity">
    <text evidence="4 19">Belongs to the TOP6A family.</text>
</comment>
<dbReference type="CDD" id="cd00223">
    <property type="entry name" value="TOPRIM_TopoIIB_SPO"/>
    <property type="match status" value="1"/>
</dbReference>
<dbReference type="GO" id="GO:0005739">
    <property type="term" value="C:mitochondrion"/>
    <property type="evidence" value="ECO:0007669"/>
    <property type="project" value="UniProtKB-SubCell"/>
</dbReference>
<feature type="domain" description="Topoisomerase 6 subunit A/Spo11 TOPRIM" evidence="21">
    <location>
        <begin position="184"/>
        <end position="259"/>
    </location>
</feature>
<dbReference type="FunFam" id="1.25.40.10:FF:001833">
    <property type="entry name" value="Pentatricopeptide repeat-containing protein At3g13160, mitochondrial"/>
    <property type="match status" value="1"/>
</dbReference>
<dbReference type="PANTHER" id="PTHR10848:SF3">
    <property type="entry name" value="MEIOTIC RECOMBINATION PROTEIN SPO11-1"/>
    <property type="match status" value="1"/>
</dbReference>
<evidence type="ECO:0000256" key="4">
    <source>
        <dbReference type="ARBA" id="ARBA00006559"/>
    </source>
</evidence>
<dbReference type="Proteomes" id="UP000694251">
    <property type="component" value="Chromosome 8"/>
</dbReference>
<evidence type="ECO:0000256" key="11">
    <source>
        <dbReference type="ARBA" id="ARBA00022980"/>
    </source>
</evidence>
<proteinExistence type="inferred from homology"/>
<evidence type="ECO:0000259" key="21">
    <source>
        <dbReference type="Pfam" id="PF21180"/>
    </source>
</evidence>
<evidence type="ECO:0000256" key="15">
    <source>
        <dbReference type="ARBA" id="ARBA00023235"/>
    </source>
</evidence>
<feature type="domain" description="Topoisomerase 6 subunit A/Spo11 TOPRIM" evidence="21">
    <location>
        <begin position="262"/>
        <end position="323"/>
    </location>
</feature>
<dbReference type="Pfam" id="PF01535">
    <property type="entry name" value="PPR"/>
    <property type="match status" value="1"/>
</dbReference>
<dbReference type="EMBL" id="JAEFBJ010000008">
    <property type="protein sequence ID" value="KAG7581754.1"/>
    <property type="molecule type" value="Genomic_DNA"/>
</dbReference>
<evidence type="ECO:0000256" key="6">
    <source>
        <dbReference type="ARBA" id="ARBA00012895"/>
    </source>
</evidence>
<dbReference type="NCBIfam" id="TIGR00756">
    <property type="entry name" value="PPR"/>
    <property type="match status" value="5"/>
</dbReference>
<dbReference type="FunFam" id="1.10.10.10:FF:000778">
    <property type="entry name" value="Meiotic recombination protein SPO11-1"/>
    <property type="match status" value="1"/>
</dbReference>
<keyword evidence="12 19" id="KW-0799">Topoisomerase</keyword>
<evidence type="ECO:0000256" key="19">
    <source>
        <dbReference type="PROSITE-ProRule" id="PRU01385"/>
    </source>
</evidence>
<dbReference type="AlphaFoldDB" id="A0A8T2B991"/>
<keyword evidence="14" id="KW-0496">Mitochondrion</keyword>
<dbReference type="EC" id="5.6.2.2" evidence="6"/>
<keyword evidence="15 19" id="KW-0413">Isomerase</keyword>
<keyword evidence="23" id="KW-1185">Reference proteome</keyword>
<dbReference type="FunFam" id="1.25.40.10:FF:001070">
    <property type="entry name" value="Pentatricopeptide repeat-containing protein At1g11630, mitochondrial"/>
    <property type="match status" value="1"/>
</dbReference>
<evidence type="ECO:0000256" key="3">
    <source>
        <dbReference type="ARBA" id="ARBA00004173"/>
    </source>
</evidence>
<dbReference type="InterPro" id="IPR002815">
    <property type="entry name" value="Spo11/TopoVI_A"/>
</dbReference>
<dbReference type="GO" id="GO:0003677">
    <property type="term" value="F:DNA binding"/>
    <property type="evidence" value="ECO:0007669"/>
    <property type="project" value="UniProtKB-UniRule"/>
</dbReference>
<comment type="subunit">
    <text evidence="17">Component of the mitochondrial ribosome small subunit.</text>
</comment>
<evidence type="ECO:0000256" key="1">
    <source>
        <dbReference type="ARBA" id="ARBA00000185"/>
    </source>
</evidence>
<comment type="subcellular location">
    <subcellularLocation>
        <location evidence="3">Mitochondrion</location>
    </subcellularLocation>
</comment>
<feature type="repeat" description="PPR" evidence="18">
    <location>
        <begin position="505"/>
        <end position="539"/>
    </location>
</feature>
<dbReference type="GO" id="GO:0005524">
    <property type="term" value="F:ATP binding"/>
    <property type="evidence" value="ECO:0007669"/>
    <property type="project" value="InterPro"/>
</dbReference>
<dbReference type="GO" id="GO:0003729">
    <property type="term" value="F:mRNA binding"/>
    <property type="evidence" value="ECO:0007669"/>
    <property type="project" value="UniProtKB-ARBA"/>
</dbReference>
<evidence type="ECO:0000256" key="13">
    <source>
        <dbReference type="ARBA" id="ARBA00023125"/>
    </source>
</evidence>
<comment type="cofactor">
    <cofactor evidence="2">
        <name>Mg(2+)</name>
        <dbReference type="ChEBI" id="CHEBI:18420"/>
    </cofactor>
</comment>
<dbReference type="Pfam" id="PF21180">
    <property type="entry name" value="TOP6A-Spo11_Toprim"/>
    <property type="match status" value="2"/>
</dbReference>
<comment type="similarity">
    <text evidence="5">Belongs to the PPR family. P subfamily.</text>
</comment>
<organism evidence="22 23">
    <name type="scientific">Arabidopsis suecica</name>
    <name type="common">Swedish thale-cress</name>
    <name type="synonym">Cardaminopsis suecica</name>
    <dbReference type="NCBI Taxonomy" id="45249"/>
    <lineage>
        <taxon>Eukaryota</taxon>
        <taxon>Viridiplantae</taxon>
        <taxon>Streptophyta</taxon>
        <taxon>Embryophyta</taxon>
        <taxon>Tracheophyta</taxon>
        <taxon>Spermatophyta</taxon>
        <taxon>Magnoliopsida</taxon>
        <taxon>eudicotyledons</taxon>
        <taxon>Gunneridae</taxon>
        <taxon>Pentapetalae</taxon>
        <taxon>rosids</taxon>
        <taxon>malvids</taxon>
        <taxon>Brassicales</taxon>
        <taxon>Brassicaceae</taxon>
        <taxon>Camelineae</taxon>
        <taxon>Arabidopsis</taxon>
    </lineage>
</organism>
<evidence type="ECO:0000313" key="23">
    <source>
        <dbReference type="Proteomes" id="UP000694251"/>
    </source>
</evidence>
<feature type="repeat" description="PPR" evidence="18">
    <location>
        <begin position="610"/>
        <end position="644"/>
    </location>
</feature>
<dbReference type="InterPro" id="IPR002885">
    <property type="entry name" value="PPR_rpt"/>
</dbReference>
<evidence type="ECO:0000256" key="16">
    <source>
        <dbReference type="ARBA" id="ARBA00023274"/>
    </source>
</evidence>